<organism evidence="1 2">
    <name type="scientific">Nibricoccus aquaticus</name>
    <dbReference type="NCBI Taxonomy" id="2576891"/>
    <lineage>
        <taxon>Bacteria</taxon>
        <taxon>Pseudomonadati</taxon>
        <taxon>Verrucomicrobiota</taxon>
        <taxon>Opitutia</taxon>
        <taxon>Opitutales</taxon>
        <taxon>Opitutaceae</taxon>
        <taxon>Nibricoccus</taxon>
    </lineage>
</organism>
<dbReference type="Proteomes" id="UP000217265">
    <property type="component" value="Chromosome"/>
</dbReference>
<dbReference type="RefSeq" id="WP_096057502.1">
    <property type="nucleotide sequence ID" value="NZ_CP023344.1"/>
</dbReference>
<dbReference type="EMBL" id="CP023344">
    <property type="protein sequence ID" value="ATC65873.1"/>
    <property type="molecule type" value="Genomic_DNA"/>
</dbReference>
<evidence type="ECO:0000313" key="2">
    <source>
        <dbReference type="Proteomes" id="UP000217265"/>
    </source>
</evidence>
<gene>
    <name evidence="1" type="ORF">CMV30_19035</name>
</gene>
<reference evidence="1 2" key="1">
    <citation type="submission" date="2017-09" db="EMBL/GenBank/DDBJ databases">
        <title>Complete genome sequence of Verrucomicrobial strain HZ-65, isolated from freshwater.</title>
        <authorList>
            <person name="Choi A."/>
        </authorList>
    </citation>
    <scope>NUCLEOTIDE SEQUENCE [LARGE SCALE GENOMIC DNA]</scope>
    <source>
        <strain evidence="1 2">HZ-65</strain>
    </source>
</reference>
<protein>
    <submittedName>
        <fullName evidence="1">Uncharacterized protein</fullName>
    </submittedName>
</protein>
<evidence type="ECO:0000313" key="1">
    <source>
        <dbReference type="EMBL" id="ATC65873.1"/>
    </source>
</evidence>
<dbReference type="AlphaFoldDB" id="A0A290QBP9"/>
<dbReference type="KEGG" id="vbh:CMV30_19035"/>
<proteinExistence type="predicted"/>
<accession>A0A290QBP9</accession>
<sequence length="70" mass="7275">MISLIDGASACAPSLIKRIDATVRRIYDGADVRDVSVVAAELGCTTGQFLDLLCAFSTDEARTRAAGGAK</sequence>
<name>A0A290QBP9_9BACT</name>
<keyword evidence="2" id="KW-1185">Reference proteome</keyword>